<evidence type="ECO:0000313" key="3">
    <source>
        <dbReference type="Proteomes" id="UP000831290"/>
    </source>
</evidence>
<name>A0A9E7A0J5_9FLAO</name>
<dbReference type="Gene3D" id="2.60.40.4140">
    <property type="match status" value="1"/>
</dbReference>
<dbReference type="Pfam" id="PF15418">
    <property type="entry name" value="DUF4625"/>
    <property type="match status" value="1"/>
</dbReference>
<evidence type="ECO:0000313" key="2">
    <source>
        <dbReference type="EMBL" id="UOB17466.1"/>
    </source>
</evidence>
<feature type="signal peptide" evidence="1">
    <location>
        <begin position="1"/>
        <end position="21"/>
    </location>
</feature>
<dbReference type="AlphaFoldDB" id="A0A9E7A0J5"/>
<dbReference type="KEGG" id="fbm:MQE35_17235"/>
<keyword evidence="1" id="KW-0732">Signal</keyword>
<dbReference type="Proteomes" id="UP000831290">
    <property type="component" value="Chromosome"/>
</dbReference>
<sequence length="159" mass="18051">MKRSFFLLLSTLALFMQSSCSGDDSADKDETKPEITINYNEGFPQACDQLARGETYHFRAMITDNMELASYSLDIHNNFDHHTHDDQGAQCELDPVKEAVNPMIFMENYSVSEGLTSYEINIEITVPNEVDTGDYHCTYSVTDKTGWQSRTSIDIKIVE</sequence>
<dbReference type="RefSeq" id="WP_255842932.1">
    <property type="nucleotide sequence ID" value="NZ_CP094358.1"/>
</dbReference>
<accession>A0A9E7A0J5</accession>
<dbReference type="InterPro" id="IPR027829">
    <property type="entry name" value="DUF4625"/>
</dbReference>
<dbReference type="EMBL" id="CP094358">
    <property type="protein sequence ID" value="UOB17466.1"/>
    <property type="molecule type" value="Genomic_DNA"/>
</dbReference>
<evidence type="ECO:0000256" key="1">
    <source>
        <dbReference type="SAM" id="SignalP"/>
    </source>
</evidence>
<proteinExistence type="predicted"/>
<gene>
    <name evidence="2" type="ORF">MQE35_17235</name>
</gene>
<reference evidence="2" key="1">
    <citation type="submission" date="2022-03" db="EMBL/GenBank/DDBJ databases">
        <title>Description of Abyssus ytuae gen. nov., sp. nov., a novel member of the family Flavobacteriaceae isolated from the sediment of Mariana Trench.</title>
        <authorList>
            <person name="Zhang J."/>
            <person name="Xu X."/>
        </authorList>
    </citation>
    <scope>NUCLEOTIDE SEQUENCE</scope>
    <source>
        <strain evidence="2">MT3330</strain>
    </source>
</reference>
<feature type="chain" id="PRO_5039579855" evidence="1">
    <location>
        <begin position="22"/>
        <end position="159"/>
    </location>
</feature>
<protein>
    <submittedName>
        <fullName evidence="2">DUF4625 domain-containing protein</fullName>
    </submittedName>
</protein>
<organism evidence="2 3">
    <name type="scientific">Abyssalbus ytuae</name>
    <dbReference type="NCBI Taxonomy" id="2926907"/>
    <lineage>
        <taxon>Bacteria</taxon>
        <taxon>Pseudomonadati</taxon>
        <taxon>Bacteroidota</taxon>
        <taxon>Flavobacteriia</taxon>
        <taxon>Flavobacteriales</taxon>
        <taxon>Flavobacteriaceae</taxon>
        <taxon>Abyssalbus</taxon>
    </lineage>
</organism>
<keyword evidence="3" id="KW-1185">Reference proteome</keyword>